<dbReference type="Pfam" id="PF12704">
    <property type="entry name" value="MacB_PCD"/>
    <property type="match status" value="1"/>
</dbReference>
<name>B9KAS2_THENN</name>
<feature type="transmembrane region" description="Helical" evidence="7">
    <location>
        <begin position="731"/>
        <end position="753"/>
    </location>
</feature>
<dbReference type="PANTHER" id="PTHR30572:SF4">
    <property type="entry name" value="ABC TRANSPORTER PERMEASE YTRF"/>
    <property type="match status" value="1"/>
</dbReference>
<evidence type="ECO:0000256" key="6">
    <source>
        <dbReference type="ARBA" id="ARBA00038076"/>
    </source>
</evidence>
<dbReference type="EMBL" id="CP000916">
    <property type="protein sequence ID" value="ACM24055.1"/>
    <property type="molecule type" value="Genomic_DNA"/>
</dbReference>
<dbReference type="eggNOG" id="COG4591">
    <property type="taxonomic scope" value="Bacteria"/>
</dbReference>
<feature type="transmembrane region" description="Helical" evidence="7">
    <location>
        <begin position="343"/>
        <end position="369"/>
    </location>
</feature>
<feature type="transmembrane region" description="Helical" evidence="7">
    <location>
        <begin position="23"/>
        <end position="44"/>
    </location>
</feature>
<gene>
    <name evidence="10" type="ordered locus">CTN_1879</name>
</gene>
<dbReference type="InterPro" id="IPR003838">
    <property type="entry name" value="ABC3_permease_C"/>
</dbReference>
<feature type="transmembrane region" description="Helical" evidence="7">
    <location>
        <begin position="822"/>
        <end position="844"/>
    </location>
</feature>
<keyword evidence="5 7" id="KW-0472">Membrane</keyword>
<feature type="domain" description="MacB-like periplasmic core" evidence="9">
    <location>
        <begin position="23"/>
        <end position="198"/>
    </location>
</feature>
<comment type="similarity">
    <text evidence="6">Belongs to the ABC-4 integral membrane protein family.</text>
</comment>
<feature type="transmembrane region" description="Helical" evidence="7">
    <location>
        <begin position="430"/>
        <end position="447"/>
    </location>
</feature>
<evidence type="ECO:0000313" key="10">
    <source>
        <dbReference type="EMBL" id="ACM24055.1"/>
    </source>
</evidence>
<keyword evidence="4 7" id="KW-1133">Transmembrane helix</keyword>
<feature type="transmembrane region" description="Helical" evidence="7">
    <location>
        <begin position="774"/>
        <end position="802"/>
    </location>
</feature>
<dbReference type="PANTHER" id="PTHR30572">
    <property type="entry name" value="MEMBRANE COMPONENT OF TRANSPORTER-RELATED"/>
    <property type="match status" value="1"/>
</dbReference>
<evidence type="ECO:0000256" key="3">
    <source>
        <dbReference type="ARBA" id="ARBA00022692"/>
    </source>
</evidence>
<sequence>MLEGTCVVLKIALRNFTKNLKTSLVVVLGLAISLSLVIGSLTLSDSISAWKRERIEENFGVADAVAEPKSPSFLFFNFLTTKIEDQEIELLREQVKGVLPVSEGSARLDGLDVLVIGVKPDELGRFVGKDIQLNPGEAIVGKSVADALNIKEGDRITLIFSAGSKEFIVKEIGEKGFLNFKGEMASLPGTVFIHLKDFPDNNYPTRCYLHYGLPPEEHEKISLETSLRVRNIKYSFLKSPVNRSLAYVTLAFSGMSIFVGFLVFYMFCEDVMRDRNFTLVTLRKIGIQKKKEWGILLLEGLLYSSLAAFFGLIFGVFVGKFLLNRFQTVIEAVSTTFLHIDRVKFHISLETVLLGLGLGVVFPMILFALKAREITRKPPVYHELEDRLDVSTKKFALMIIISLLFLPFSDLRIFSLILLSLSFSLKFKNAFLMMIMGALNLATGVLVNVNSQSERLFLLSSMSKGASIFAGVSLLVFSLVLLAKSVLDHMVSEGTLPFLIGVSYVQRFPKKGMVISLTFALLIFTSTVFNILSASADRFVEDKVRNGLFGYNFLVLENPFRSFLSRSSIPVHEKLEFPSRAYLYTLKAEGTDRFIAYVDESFLEHSTLKVTDVEDLKAPGAALVGYETDSETIMGTLKSILPFGGREDVSFKVVGRYNKNDYLVPIDVITLKENRAENVKGFEVLLGKTDEENASEIKQFYLSRFLYPFFLDEELGKLYSGIDGLVSVIKFIFLFGFLSATSGLVLFVLKSYFSRLRILGTLRAVGLKSTQLILAFLVEHFSFLGGGIIIGITSGIIMGLSIAKTMAENLGTFVAFLPIKSIVLSILFVVVLAAIAMVVPSYMISRVSPLEAMREGE</sequence>
<keyword evidence="2" id="KW-1003">Cell membrane</keyword>
<feature type="domain" description="ABC3 transporter permease C-terminal" evidence="8">
    <location>
        <begin position="251"/>
        <end position="379"/>
    </location>
</feature>
<dbReference type="HOGENOM" id="CLU_334317_0_0_0"/>
<comment type="subcellular location">
    <subcellularLocation>
        <location evidence="1">Cell membrane</location>
        <topology evidence="1">Multi-pass membrane protein</topology>
    </subcellularLocation>
</comment>
<dbReference type="AlphaFoldDB" id="B9KAS2"/>
<organism evidence="10 11">
    <name type="scientific">Thermotoga neapolitana (strain ATCC 49049 / DSM 4359 / NBRC 107923 / NS-E)</name>
    <dbReference type="NCBI Taxonomy" id="309803"/>
    <lineage>
        <taxon>Bacteria</taxon>
        <taxon>Thermotogati</taxon>
        <taxon>Thermotogota</taxon>
        <taxon>Thermotogae</taxon>
        <taxon>Thermotogales</taxon>
        <taxon>Thermotogaceae</taxon>
        <taxon>Thermotoga</taxon>
    </lineage>
</organism>
<evidence type="ECO:0000259" key="8">
    <source>
        <dbReference type="Pfam" id="PF02687"/>
    </source>
</evidence>
<accession>B9KAS2</accession>
<dbReference type="GO" id="GO:0005886">
    <property type="term" value="C:plasma membrane"/>
    <property type="evidence" value="ECO:0007669"/>
    <property type="project" value="UniProtKB-SubCell"/>
</dbReference>
<keyword evidence="3 7" id="KW-0812">Transmembrane</keyword>
<reference evidence="10 11" key="1">
    <citation type="journal article" date="2009" name="Biosci. Biotechnol. Biochem.">
        <title>WeGAS: a web-based microbial genome annotation system.</title>
        <authorList>
            <person name="Lee D."/>
            <person name="Seo H."/>
            <person name="Park C."/>
            <person name="Park K."/>
        </authorList>
    </citation>
    <scope>NUCLEOTIDE SEQUENCE [LARGE SCALE GENOMIC DNA]</scope>
    <source>
        <strain evidence="11">ATCC 49049 / DSM 4359 / NBRC 107923 / NS-E</strain>
    </source>
</reference>
<dbReference type="Pfam" id="PF02687">
    <property type="entry name" value="FtsX"/>
    <property type="match status" value="2"/>
</dbReference>
<dbReference type="GO" id="GO:0022857">
    <property type="term" value="F:transmembrane transporter activity"/>
    <property type="evidence" value="ECO:0007669"/>
    <property type="project" value="TreeGrafter"/>
</dbReference>
<dbReference type="eggNOG" id="COG0577">
    <property type="taxonomic scope" value="Bacteria"/>
</dbReference>
<evidence type="ECO:0000256" key="2">
    <source>
        <dbReference type="ARBA" id="ARBA00022475"/>
    </source>
</evidence>
<evidence type="ECO:0000259" key="9">
    <source>
        <dbReference type="Pfam" id="PF12704"/>
    </source>
</evidence>
<feature type="transmembrane region" description="Helical" evidence="7">
    <location>
        <begin position="395"/>
        <end position="418"/>
    </location>
</feature>
<feature type="transmembrane region" description="Helical" evidence="7">
    <location>
        <begin position="513"/>
        <end position="532"/>
    </location>
</feature>
<evidence type="ECO:0008006" key="12">
    <source>
        <dbReference type="Google" id="ProtNLM"/>
    </source>
</evidence>
<protein>
    <recommendedName>
        <fullName evidence="12">ABC transporter, permease protein</fullName>
    </recommendedName>
</protein>
<dbReference type="Proteomes" id="UP000000445">
    <property type="component" value="Chromosome"/>
</dbReference>
<feature type="transmembrane region" description="Helical" evidence="7">
    <location>
        <begin position="301"/>
        <end position="323"/>
    </location>
</feature>
<evidence type="ECO:0000256" key="1">
    <source>
        <dbReference type="ARBA" id="ARBA00004651"/>
    </source>
</evidence>
<evidence type="ECO:0000256" key="7">
    <source>
        <dbReference type="SAM" id="Phobius"/>
    </source>
</evidence>
<dbReference type="InterPro" id="IPR050250">
    <property type="entry name" value="Macrolide_Exporter_MacB"/>
</dbReference>
<dbReference type="InterPro" id="IPR025857">
    <property type="entry name" value="MacB_PCD"/>
</dbReference>
<evidence type="ECO:0000313" key="11">
    <source>
        <dbReference type="Proteomes" id="UP000000445"/>
    </source>
</evidence>
<proteinExistence type="inferred from homology"/>
<evidence type="ECO:0000256" key="4">
    <source>
        <dbReference type="ARBA" id="ARBA00022989"/>
    </source>
</evidence>
<keyword evidence="11" id="KW-1185">Reference proteome</keyword>
<dbReference type="STRING" id="309803.CTN_1879"/>
<evidence type="ECO:0000256" key="5">
    <source>
        <dbReference type="ARBA" id="ARBA00023136"/>
    </source>
</evidence>
<feature type="transmembrane region" description="Helical" evidence="7">
    <location>
        <begin position="467"/>
        <end position="487"/>
    </location>
</feature>
<feature type="transmembrane region" description="Helical" evidence="7">
    <location>
        <begin position="245"/>
        <end position="267"/>
    </location>
</feature>
<feature type="domain" description="ABC3 transporter permease C-terminal" evidence="8">
    <location>
        <begin position="731"/>
        <end position="849"/>
    </location>
</feature>
<dbReference type="KEGG" id="tna:CTN_1879"/>